<evidence type="ECO:0000313" key="1">
    <source>
        <dbReference type="EMBL" id="KMT66004.1"/>
    </source>
</evidence>
<proteinExistence type="predicted"/>
<dbReference type="STRING" id="1513271.XM47_06005"/>
<dbReference type="EMBL" id="LAZL01000007">
    <property type="protein sequence ID" value="KMT66004.1"/>
    <property type="molecule type" value="Genomic_DNA"/>
</dbReference>
<organism evidence="1 2">
    <name type="scientific">Catenovulum maritimum</name>
    <dbReference type="NCBI Taxonomy" id="1513271"/>
    <lineage>
        <taxon>Bacteria</taxon>
        <taxon>Pseudomonadati</taxon>
        <taxon>Pseudomonadota</taxon>
        <taxon>Gammaproteobacteria</taxon>
        <taxon>Alteromonadales</taxon>
        <taxon>Alteromonadaceae</taxon>
        <taxon>Catenovulum</taxon>
    </lineage>
</organism>
<accession>A0A0J8GXQ3</accession>
<evidence type="ECO:0008006" key="3">
    <source>
        <dbReference type="Google" id="ProtNLM"/>
    </source>
</evidence>
<protein>
    <recommendedName>
        <fullName evidence="3">DUF2175 domain-containing protein</fullName>
    </recommendedName>
</protein>
<dbReference type="Proteomes" id="UP000037600">
    <property type="component" value="Unassembled WGS sequence"/>
</dbReference>
<dbReference type="OrthoDB" id="6388895at2"/>
<reference evidence="1 2" key="1">
    <citation type="submission" date="2015-04" db="EMBL/GenBank/DDBJ databases">
        <title>Draft Genome Sequence of the Novel Agar-Digesting Marine Bacterium Q1.</title>
        <authorList>
            <person name="Li Y."/>
            <person name="Li D."/>
            <person name="Chen G."/>
            <person name="Du Z."/>
        </authorList>
    </citation>
    <scope>NUCLEOTIDE SEQUENCE [LARGE SCALE GENOMIC DNA]</scope>
    <source>
        <strain evidence="1 2">Q1</strain>
    </source>
</reference>
<sequence length="73" mass="8284">MKCMFCNENILENDDSLGKPMTVPGRGVAHSYCAEKDLNKKRIFGSVHIADLEDDDLLELFELVQTEVKERIA</sequence>
<gene>
    <name evidence="1" type="ORF">XM47_06005</name>
</gene>
<keyword evidence="2" id="KW-1185">Reference proteome</keyword>
<name>A0A0J8GXQ3_9ALTE</name>
<dbReference type="RefSeq" id="WP_048690737.1">
    <property type="nucleotide sequence ID" value="NZ_KQ130485.1"/>
</dbReference>
<evidence type="ECO:0000313" key="2">
    <source>
        <dbReference type="Proteomes" id="UP000037600"/>
    </source>
</evidence>
<dbReference type="AlphaFoldDB" id="A0A0J8GXQ3"/>
<comment type="caution">
    <text evidence="1">The sequence shown here is derived from an EMBL/GenBank/DDBJ whole genome shotgun (WGS) entry which is preliminary data.</text>
</comment>